<comment type="catalytic activity">
    <reaction evidence="11 12">
        <text>tRNA(Thr) + L-threonine + ATP = L-threonyl-tRNA(Thr) + AMP + diphosphate + H(+)</text>
        <dbReference type="Rhea" id="RHEA:24624"/>
        <dbReference type="Rhea" id="RHEA-COMP:9670"/>
        <dbReference type="Rhea" id="RHEA-COMP:9704"/>
        <dbReference type="ChEBI" id="CHEBI:15378"/>
        <dbReference type="ChEBI" id="CHEBI:30616"/>
        <dbReference type="ChEBI" id="CHEBI:33019"/>
        <dbReference type="ChEBI" id="CHEBI:57926"/>
        <dbReference type="ChEBI" id="CHEBI:78442"/>
        <dbReference type="ChEBI" id="CHEBI:78534"/>
        <dbReference type="ChEBI" id="CHEBI:456215"/>
        <dbReference type="EC" id="6.1.1.3"/>
    </reaction>
</comment>
<dbReference type="Gene3D" id="3.30.930.10">
    <property type="entry name" value="Bira Bifunctional Protein, Domain 2"/>
    <property type="match status" value="1"/>
</dbReference>
<evidence type="ECO:0000256" key="7">
    <source>
        <dbReference type="ARBA" id="ARBA00022840"/>
    </source>
</evidence>
<dbReference type="SUPFAM" id="SSF52954">
    <property type="entry name" value="Class II aaRS ABD-related"/>
    <property type="match status" value="1"/>
</dbReference>
<evidence type="ECO:0000256" key="11">
    <source>
        <dbReference type="ARBA" id="ARBA00049515"/>
    </source>
</evidence>
<comment type="subunit">
    <text evidence="12">Homodimer.</text>
</comment>
<evidence type="ECO:0000256" key="6">
    <source>
        <dbReference type="ARBA" id="ARBA00022833"/>
    </source>
</evidence>
<dbReference type="InterPro" id="IPR006195">
    <property type="entry name" value="aa-tRNA-synth_II"/>
</dbReference>
<dbReference type="HAMAP" id="MF_00184">
    <property type="entry name" value="Thr_tRNA_synth"/>
    <property type="match status" value="1"/>
</dbReference>
<comment type="caution">
    <text evidence="12">Lacks conserved residue(s) required for the propagation of feature annotation.</text>
</comment>
<sequence>MKILFLHSDYLKVIPTKKAIEEAEEIEMKEMYIEDCLVCFISVEKYDNIETARKAVENIKNVSDSLKIKRVVLYPYVHLTRFPKDPEGSLIIIKEIADLLKDEGFEVFRAPFGWYKSFEIKVKGHPLAELSRNIYTTLDPTDYLLDTLKVLGVPYEFYKEDDNIIIKVKEEKVKEKEKLIKRYIILFPDGREYLITKDLGDEIEVIKWDDVIKNYEPNSICNPEIKIIGNEKIDKNELSKEFRILVEKEALGKEYGESKENPIREALEKFGFEWEEYSDYGHMRYKPYAALMVDLVADYSISIARSLKIPVFTIKGANMFDLEKGPVSQHAKLFGERMYELTTDKSKYVLRYAACFQQFSIAKDLVISYKNLPFGMLEIADSYRFEQPGELLLGFRLRKFTMPDLHVFCKDINEAKDLFFYMHKKIMEEIRKIGEDYELLFNFGSPEMYENYKWIIENIVRDVNKPVLICLYPPSDARYWITNIEYNIIDVNGRVREIGTTQIDIGNGKRFKIKYFDEQGKENYVIILHNAIIGSIERYLYAVFDSAMRKDKPELPLWLSPVQVRIIPVSERNLDYSEKIAKILEDNKIRVEIDDRNISVGKKIMEAERLWVPYIVVIGEEEEREGTINIRKRDGERLKVKLDVLINEIKEKTKDYPFRPLYSPIYLSKRPNNI</sequence>
<gene>
    <name evidence="12" type="primary">thrS</name>
    <name evidence="14" type="ORF">BXU00_00605</name>
</gene>
<dbReference type="Pfam" id="PF08915">
    <property type="entry name" value="tRNA-Thr_ED"/>
    <property type="match status" value="1"/>
</dbReference>
<keyword evidence="8 12" id="KW-0694">RNA-binding</keyword>
<reference evidence="14 15" key="1">
    <citation type="journal article" date="2018" name="Syst. Appl. Microbiol.">
        <title>A new symbiotic nanoarchaeote (Candidatus Nanoclepta minutus) and its host (Zestosphaera tikiterensis gen. nov., sp. nov.) from a New Zealand hot spring.</title>
        <authorList>
            <person name="St John E."/>
            <person name="Liu Y."/>
            <person name="Podar M."/>
            <person name="Stott M.B."/>
            <person name="Meneghin J."/>
            <person name="Chen Z."/>
            <person name="Lagutin K."/>
            <person name="Mitchell K."/>
            <person name="Reysenbach A.L."/>
        </authorList>
    </citation>
    <scope>NUCLEOTIDE SEQUENCE [LARGE SCALE GENOMIC DNA]</scope>
    <source>
        <strain evidence="14">NZ3</strain>
    </source>
</reference>
<keyword evidence="6 12" id="KW-0862">Zinc</keyword>
<proteinExistence type="inferred from homology"/>
<dbReference type="GO" id="GO:0000049">
    <property type="term" value="F:tRNA binding"/>
    <property type="evidence" value="ECO:0007669"/>
    <property type="project" value="UniProtKB-KW"/>
</dbReference>
<dbReference type="GO" id="GO:0006435">
    <property type="term" value="P:threonyl-tRNA aminoacylation"/>
    <property type="evidence" value="ECO:0007669"/>
    <property type="project" value="UniProtKB-UniRule"/>
</dbReference>
<comment type="similarity">
    <text evidence="1 12">Belongs to the class-II aminoacyl-tRNA synthetase family.</text>
</comment>
<dbReference type="Pfam" id="PF03129">
    <property type="entry name" value="HGTP_anticodon"/>
    <property type="match status" value="1"/>
</dbReference>
<evidence type="ECO:0000256" key="12">
    <source>
        <dbReference type="HAMAP-Rule" id="MF_00184"/>
    </source>
</evidence>
<keyword evidence="7 12" id="KW-0067">ATP-binding</keyword>
<dbReference type="Pfam" id="PF00587">
    <property type="entry name" value="tRNA-synt_2b"/>
    <property type="match status" value="1"/>
</dbReference>
<dbReference type="GO" id="GO:0005524">
    <property type="term" value="F:ATP binding"/>
    <property type="evidence" value="ECO:0007669"/>
    <property type="project" value="UniProtKB-UniRule"/>
</dbReference>
<dbReference type="EC" id="6.1.1.3" evidence="12"/>
<accession>A0A397WNU4</accession>
<feature type="binding site" evidence="12">
    <location>
        <position position="406"/>
    </location>
    <ligand>
        <name>Zn(2+)</name>
        <dbReference type="ChEBI" id="CHEBI:29105"/>
        <note>catalytic</note>
    </ligand>
</feature>
<keyword evidence="5 12" id="KW-0547">Nucleotide-binding</keyword>
<evidence type="ECO:0000256" key="9">
    <source>
        <dbReference type="ARBA" id="ARBA00022917"/>
    </source>
</evidence>
<evidence type="ECO:0000256" key="10">
    <source>
        <dbReference type="ARBA" id="ARBA00023146"/>
    </source>
</evidence>
<dbReference type="InterPro" id="IPR002320">
    <property type="entry name" value="Thr-tRNA-ligase_IIa"/>
</dbReference>
<feature type="binding site" evidence="12">
    <location>
        <position position="355"/>
    </location>
    <ligand>
        <name>Zn(2+)</name>
        <dbReference type="ChEBI" id="CHEBI:29105"/>
        <note>catalytic</note>
    </ligand>
</feature>
<dbReference type="AlphaFoldDB" id="A0A397WNU4"/>
<keyword evidence="2 12" id="KW-0963">Cytoplasm</keyword>
<protein>
    <recommendedName>
        <fullName evidence="12">Threonine--tRNA ligase</fullName>
        <ecNumber evidence="12">6.1.1.3</ecNumber>
    </recommendedName>
    <alternativeName>
        <fullName evidence="12">Threonyl-tRNA synthetase</fullName>
        <shortName evidence="12">ThrRS</shortName>
    </alternativeName>
</protein>
<dbReference type="PRINTS" id="PR01047">
    <property type="entry name" value="TRNASYNTHTHR"/>
</dbReference>
<dbReference type="CDD" id="cd00860">
    <property type="entry name" value="ThrRS_anticodon"/>
    <property type="match status" value="1"/>
</dbReference>
<evidence type="ECO:0000313" key="15">
    <source>
        <dbReference type="Proteomes" id="UP000266622"/>
    </source>
</evidence>
<dbReference type="InterPro" id="IPR023509">
    <property type="entry name" value="DTD-like_sf"/>
</dbReference>
<keyword evidence="9 12" id="KW-0648">Protein biosynthesis</keyword>
<dbReference type="Gene3D" id="3.50.80.10">
    <property type="entry name" value="D-tyrosyl-tRNA(Tyr) deacylase"/>
    <property type="match status" value="1"/>
</dbReference>
<evidence type="ECO:0000256" key="4">
    <source>
        <dbReference type="ARBA" id="ARBA00022598"/>
    </source>
</evidence>
<organism evidence="14 15">
    <name type="scientific">Candidatus Nanoclepta minutus</name>
    <dbReference type="NCBI Taxonomy" id="1940235"/>
    <lineage>
        <taxon>Archaea</taxon>
        <taxon>Nanobdellota</taxon>
        <taxon>Candidatus Nanoclepta</taxon>
    </lineage>
</organism>
<dbReference type="InterPro" id="IPR036621">
    <property type="entry name" value="Anticodon-bd_dom_sf"/>
</dbReference>
<feature type="binding site" evidence="12">
    <location>
        <position position="529"/>
    </location>
    <ligand>
        <name>Zn(2+)</name>
        <dbReference type="ChEBI" id="CHEBI:29105"/>
        <note>catalytic</note>
    </ligand>
</feature>
<dbReference type="InterPro" id="IPR047246">
    <property type="entry name" value="ThrRS_anticodon"/>
</dbReference>
<dbReference type="InterPro" id="IPR002314">
    <property type="entry name" value="aa-tRNA-synt_IIb"/>
</dbReference>
<comment type="cofactor">
    <cofactor evidence="12">
        <name>Zn(2+)</name>
        <dbReference type="ChEBI" id="CHEBI:29105"/>
    </cofactor>
    <text evidence="12">Binds 1 zinc ion per subunit.</text>
</comment>
<dbReference type="FunFam" id="3.40.50.800:FF:000001">
    <property type="entry name" value="Threonine--tRNA ligase"/>
    <property type="match status" value="1"/>
</dbReference>
<dbReference type="EMBL" id="MWMI01000001">
    <property type="protein sequence ID" value="RIB35592.1"/>
    <property type="molecule type" value="Genomic_DNA"/>
</dbReference>
<evidence type="ECO:0000259" key="13">
    <source>
        <dbReference type="PROSITE" id="PS50862"/>
    </source>
</evidence>
<keyword evidence="12" id="KW-0479">Metal-binding</keyword>
<dbReference type="PANTHER" id="PTHR11451:SF44">
    <property type="entry name" value="THREONINE--TRNA LIGASE, CHLOROPLASTIC_MITOCHONDRIAL 2"/>
    <property type="match status" value="1"/>
</dbReference>
<evidence type="ECO:0000313" key="14">
    <source>
        <dbReference type="EMBL" id="RIB35592.1"/>
    </source>
</evidence>
<dbReference type="SUPFAM" id="SSF55681">
    <property type="entry name" value="Class II aaRS and biotin synthetases"/>
    <property type="match status" value="1"/>
</dbReference>
<keyword evidence="4 12" id="KW-0436">Ligase</keyword>
<dbReference type="InterPro" id="IPR004154">
    <property type="entry name" value="Anticodon-bd"/>
</dbReference>
<name>A0A397WNU4_9ARCH</name>
<dbReference type="GO" id="GO:0008270">
    <property type="term" value="F:zinc ion binding"/>
    <property type="evidence" value="ECO:0007669"/>
    <property type="project" value="InterPro"/>
</dbReference>
<dbReference type="GO" id="GO:0004829">
    <property type="term" value="F:threonine-tRNA ligase activity"/>
    <property type="evidence" value="ECO:0007669"/>
    <property type="project" value="UniProtKB-UniRule"/>
</dbReference>
<dbReference type="Proteomes" id="UP000266622">
    <property type="component" value="Unassembled WGS sequence"/>
</dbReference>
<keyword evidence="3 12" id="KW-0820">tRNA-binding</keyword>
<evidence type="ECO:0000256" key="1">
    <source>
        <dbReference type="ARBA" id="ARBA00008226"/>
    </source>
</evidence>
<comment type="subcellular location">
    <subcellularLocation>
        <location evidence="12">Cytoplasm</location>
    </subcellularLocation>
</comment>
<feature type="domain" description="Aminoacyl-transfer RNA synthetases class-II family profile" evidence="13">
    <location>
        <begin position="306"/>
        <end position="553"/>
    </location>
</feature>
<comment type="caution">
    <text evidence="14">The sequence shown here is derived from an EMBL/GenBank/DDBJ whole genome shotgun (WGS) entry which is preliminary data.</text>
</comment>
<evidence type="ECO:0000256" key="8">
    <source>
        <dbReference type="ARBA" id="ARBA00022884"/>
    </source>
</evidence>
<evidence type="ECO:0000256" key="5">
    <source>
        <dbReference type="ARBA" id="ARBA00022741"/>
    </source>
</evidence>
<dbReference type="GO" id="GO:0005737">
    <property type="term" value="C:cytoplasm"/>
    <property type="evidence" value="ECO:0007669"/>
    <property type="project" value="UniProtKB-SubCell"/>
</dbReference>
<dbReference type="PROSITE" id="PS50862">
    <property type="entry name" value="AA_TRNA_LIGASE_II"/>
    <property type="match status" value="1"/>
</dbReference>
<dbReference type="PANTHER" id="PTHR11451">
    <property type="entry name" value="THREONINE-TRNA LIGASE"/>
    <property type="match status" value="1"/>
</dbReference>
<dbReference type="InterPro" id="IPR015011">
    <property type="entry name" value="Threonyl-tRNA_syn_edit_dom_arc"/>
</dbReference>
<dbReference type="Gene3D" id="3.40.50.800">
    <property type="entry name" value="Anticodon-binding domain"/>
    <property type="match status" value="1"/>
</dbReference>
<dbReference type="NCBIfam" id="NF003068">
    <property type="entry name" value="PRK03991.1"/>
    <property type="match status" value="1"/>
</dbReference>
<keyword evidence="10 12" id="KW-0030">Aminoacyl-tRNA synthetase</keyword>
<dbReference type="InterPro" id="IPR045864">
    <property type="entry name" value="aa-tRNA-synth_II/BPL/LPL"/>
</dbReference>
<evidence type="ECO:0000256" key="3">
    <source>
        <dbReference type="ARBA" id="ARBA00022555"/>
    </source>
</evidence>
<evidence type="ECO:0000256" key="2">
    <source>
        <dbReference type="ARBA" id="ARBA00022490"/>
    </source>
</evidence>